<accession>A0A554WY84</accession>
<evidence type="ECO:0000313" key="2">
    <source>
        <dbReference type="Proteomes" id="UP000318542"/>
    </source>
</evidence>
<reference evidence="1 2" key="1">
    <citation type="submission" date="2019-07" db="EMBL/GenBank/DDBJ databases">
        <title>Tepidimonas thermarum AA-1 draft genome.</title>
        <authorList>
            <person name="Da Costa M.S."/>
            <person name="Froufe H.J.C."/>
            <person name="Egas C."/>
            <person name="Albuquerque L."/>
        </authorList>
    </citation>
    <scope>NUCLEOTIDE SEQUENCE [LARGE SCALE GENOMIC DNA]</scope>
    <source>
        <strain evidence="1 2">AA-1</strain>
    </source>
</reference>
<dbReference type="Proteomes" id="UP000318542">
    <property type="component" value="Unassembled WGS sequence"/>
</dbReference>
<evidence type="ECO:0000313" key="1">
    <source>
        <dbReference type="EMBL" id="TSE28519.1"/>
    </source>
</evidence>
<name>A0A554WY84_9BURK</name>
<dbReference type="EMBL" id="VJOL01000045">
    <property type="protein sequence ID" value="TSE28519.1"/>
    <property type="molecule type" value="Genomic_DNA"/>
</dbReference>
<proteinExistence type="predicted"/>
<gene>
    <name evidence="1" type="ORF">Tther_02035</name>
</gene>
<keyword evidence="2" id="KW-1185">Reference proteome</keyword>
<sequence length="137" mass="14989">MIAQGLTESLAGRFETIAVSHWSPAETRSAFGWGLDEFVFYGGFPGAAPLIAEPARWSRYILDSLVETAIARDVLLLTRVDKPALLWRLFELACRYSGQVLSYTKMLGQLRDAGNTTTLAHYLQLLAGAGLVCGLPK</sequence>
<organism evidence="1 2">
    <name type="scientific">Tepidimonas thermarum</name>
    <dbReference type="NCBI Taxonomy" id="335431"/>
    <lineage>
        <taxon>Bacteria</taxon>
        <taxon>Pseudomonadati</taxon>
        <taxon>Pseudomonadota</taxon>
        <taxon>Betaproteobacteria</taxon>
        <taxon>Burkholderiales</taxon>
        <taxon>Tepidimonas</taxon>
    </lineage>
</organism>
<comment type="caution">
    <text evidence="1">The sequence shown here is derived from an EMBL/GenBank/DDBJ whole genome shotgun (WGS) entry which is preliminary data.</text>
</comment>
<protein>
    <submittedName>
        <fullName evidence="1">Uncharacterized protein</fullName>
    </submittedName>
</protein>
<dbReference type="AlphaFoldDB" id="A0A554WY84"/>